<evidence type="ECO:0000313" key="1">
    <source>
        <dbReference type="EMBL" id="MBB6219807.1"/>
    </source>
</evidence>
<sequence>MHGTFLLDVHHLCVQMDSTPRYNAATD</sequence>
<dbReference type="EMBL" id="JACIIJ010000001">
    <property type="protein sequence ID" value="MBB6219807.1"/>
    <property type="molecule type" value="Genomic_DNA"/>
</dbReference>
<dbReference type="Proteomes" id="UP000517187">
    <property type="component" value="Unassembled WGS sequence"/>
</dbReference>
<organism evidence="1 2">
    <name type="scientific">Rhizobium leguminosarum</name>
    <dbReference type="NCBI Taxonomy" id="384"/>
    <lineage>
        <taxon>Bacteria</taxon>
        <taxon>Pseudomonadati</taxon>
        <taxon>Pseudomonadota</taxon>
        <taxon>Alphaproteobacteria</taxon>
        <taxon>Hyphomicrobiales</taxon>
        <taxon>Rhizobiaceae</taxon>
        <taxon>Rhizobium/Agrobacterium group</taxon>
        <taxon>Rhizobium</taxon>
    </lineage>
</organism>
<reference evidence="1 2" key="1">
    <citation type="submission" date="2020-08" db="EMBL/GenBank/DDBJ databases">
        <title>Genomic Encyclopedia of Type Strains, Phase IV (KMG-V): Genome sequencing to study the core and pangenomes of soil and plant-associated prokaryotes.</title>
        <authorList>
            <person name="Whitman W."/>
        </authorList>
    </citation>
    <scope>NUCLEOTIDE SEQUENCE [LARGE SCALE GENOMIC DNA]</scope>
    <source>
        <strain evidence="1 2">SEMIA 4011</strain>
    </source>
</reference>
<proteinExistence type="predicted"/>
<name>A0A7X0DSR8_RHILE</name>
<dbReference type="AlphaFoldDB" id="A0A7X0DSR8"/>
<protein>
    <submittedName>
        <fullName evidence="1">Uncharacterized protein</fullName>
    </submittedName>
</protein>
<evidence type="ECO:0000313" key="2">
    <source>
        <dbReference type="Proteomes" id="UP000517187"/>
    </source>
</evidence>
<comment type="caution">
    <text evidence="1">The sequence shown here is derived from an EMBL/GenBank/DDBJ whole genome shotgun (WGS) entry which is preliminary data.</text>
</comment>
<accession>A0A7X0DSR8</accession>
<gene>
    <name evidence="1" type="ORF">GGE66_000751</name>
</gene>